<name>A0A0N8P1N4_DROAN</name>
<evidence type="ECO:0000313" key="1">
    <source>
        <dbReference type="EMBL" id="KPU80412.1"/>
    </source>
</evidence>
<reference evidence="1 2" key="1">
    <citation type="journal article" date="2007" name="Nature">
        <title>Evolution of genes and genomes on the Drosophila phylogeny.</title>
        <authorList>
            <consortium name="Drosophila 12 Genomes Consortium"/>
            <person name="Clark A.G."/>
            <person name="Eisen M.B."/>
            <person name="Smith D.R."/>
            <person name="Bergman C.M."/>
            <person name="Oliver B."/>
            <person name="Markow T.A."/>
            <person name="Kaufman T.C."/>
            <person name="Kellis M."/>
            <person name="Gelbart W."/>
            <person name="Iyer V.N."/>
            <person name="Pollard D.A."/>
            <person name="Sackton T.B."/>
            <person name="Larracuente A.M."/>
            <person name="Singh N.D."/>
            <person name="Abad J.P."/>
            <person name="Abt D.N."/>
            <person name="Adryan B."/>
            <person name="Aguade M."/>
            <person name="Akashi H."/>
            <person name="Anderson W.W."/>
            <person name="Aquadro C.F."/>
            <person name="Ardell D.H."/>
            <person name="Arguello R."/>
            <person name="Artieri C.G."/>
            <person name="Barbash D.A."/>
            <person name="Barker D."/>
            <person name="Barsanti P."/>
            <person name="Batterham P."/>
            <person name="Batzoglou S."/>
            <person name="Begun D."/>
            <person name="Bhutkar A."/>
            <person name="Blanco E."/>
            <person name="Bosak S.A."/>
            <person name="Bradley R.K."/>
            <person name="Brand A.D."/>
            <person name="Brent M.R."/>
            <person name="Brooks A.N."/>
            <person name="Brown R.H."/>
            <person name="Butlin R.K."/>
            <person name="Caggese C."/>
            <person name="Calvi B.R."/>
            <person name="Bernardo de Carvalho A."/>
            <person name="Caspi A."/>
            <person name="Castrezana S."/>
            <person name="Celniker S.E."/>
            <person name="Chang J.L."/>
            <person name="Chapple C."/>
            <person name="Chatterji S."/>
            <person name="Chinwalla A."/>
            <person name="Civetta A."/>
            <person name="Clifton S.W."/>
            <person name="Comeron J.M."/>
            <person name="Costello J.C."/>
            <person name="Coyne J.A."/>
            <person name="Daub J."/>
            <person name="David R.G."/>
            <person name="Delcher A.L."/>
            <person name="Delehaunty K."/>
            <person name="Do C.B."/>
            <person name="Ebling H."/>
            <person name="Edwards K."/>
            <person name="Eickbush T."/>
            <person name="Evans J.D."/>
            <person name="Filipski A."/>
            <person name="Findeiss S."/>
            <person name="Freyhult E."/>
            <person name="Fulton L."/>
            <person name="Fulton R."/>
            <person name="Garcia A.C."/>
            <person name="Gardiner A."/>
            <person name="Garfield D.A."/>
            <person name="Garvin B.E."/>
            <person name="Gibson G."/>
            <person name="Gilbert D."/>
            <person name="Gnerre S."/>
            <person name="Godfrey J."/>
            <person name="Good R."/>
            <person name="Gotea V."/>
            <person name="Gravely B."/>
            <person name="Greenberg A.J."/>
            <person name="Griffiths-Jones S."/>
            <person name="Gross S."/>
            <person name="Guigo R."/>
            <person name="Gustafson E.A."/>
            <person name="Haerty W."/>
            <person name="Hahn M.W."/>
            <person name="Halligan D.L."/>
            <person name="Halpern A.L."/>
            <person name="Halter G.M."/>
            <person name="Han M.V."/>
            <person name="Heger A."/>
            <person name="Hillier L."/>
            <person name="Hinrichs A.S."/>
            <person name="Holmes I."/>
            <person name="Hoskins R.A."/>
            <person name="Hubisz M.J."/>
            <person name="Hultmark D."/>
            <person name="Huntley M.A."/>
            <person name="Jaffe D.B."/>
            <person name="Jagadeeshan S."/>
            <person name="Jeck W.R."/>
            <person name="Johnson J."/>
            <person name="Jones C.D."/>
            <person name="Jordan W.C."/>
            <person name="Karpen G.H."/>
            <person name="Kataoka E."/>
            <person name="Keightley P.D."/>
            <person name="Kheradpour P."/>
            <person name="Kirkness E.F."/>
            <person name="Koerich L.B."/>
            <person name="Kristiansen K."/>
            <person name="Kudrna D."/>
            <person name="Kulathinal R.J."/>
            <person name="Kumar S."/>
            <person name="Kwok R."/>
            <person name="Lander E."/>
            <person name="Langley C.H."/>
            <person name="Lapoint R."/>
            <person name="Lazzaro B.P."/>
            <person name="Lee S.J."/>
            <person name="Levesque L."/>
            <person name="Li R."/>
            <person name="Lin C.F."/>
            <person name="Lin M.F."/>
            <person name="Lindblad-Toh K."/>
            <person name="Llopart A."/>
            <person name="Long M."/>
            <person name="Low L."/>
            <person name="Lozovsky E."/>
            <person name="Lu J."/>
            <person name="Luo M."/>
            <person name="Machado C.A."/>
            <person name="Makalowski W."/>
            <person name="Marzo M."/>
            <person name="Matsuda M."/>
            <person name="Matzkin L."/>
            <person name="McAllister B."/>
            <person name="McBride C.S."/>
            <person name="McKernan B."/>
            <person name="McKernan K."/>
            <person name="Mendez-Lago M."/>
            <person name="Minx P."/>
            <person name="Mollenhauer M.U."/>
            <person name="Montooth K."/>
            <person name="Mount S.M."/>
            <person name="Mu X."/>
            <person name="Myers E."/>
            <person name="Negre B."/>
            <person name="Newfeld S."/>
            <person name="Nielsen R."/>
            <person name="Noor M.A."/>
            <person name="O'Grady P."/>
            <person name="Pachter L."/>
            <person name="Papaceit M."/>
            <person name="Parisi M.J."/>
            <person name="Parisi M."/>
            <person name="Parts L."/>
            <person name="Pedersen J.S."/>
            <person name="Pesole G."/>
            <person name="Phillippy A.M."/>
            <person name="Ponting C.P."/>
            <person name="Pop M."/>
            <person name="Porcelli D."/>
            <person name="Powell J.R."/>
            <person name="Prohaska S."/>
            <person name="Pruitt K."/>
            <person name="Puig M."/>
            <person name="Quesneville H."/>
            <person name="Ram K.R."/>
            <person name="Rand D."/>
            <person name="Rasmussen M.D."/>
            <person name="Reed L.K."/>
            <person name="Reenan R."/>
            <person name="Reily A."/>
            <person name="Remington K.A."/>
            <person name="Rieger T.T."/>
            <person name="Ritchie M.G."/>
            <person name="Robin C."/>
            <person name="Rogers Y.H."/>
            <person name="Rohde C."/>
            <person name="Rozas J."/>
            <person name="Rubenfield M.J."/>
            <person name="Ruiz A."/>
            <person name="Russo S."/>
            <person name="Salzberg S.L."/>
            <person name="Sanchez-Gracia A."/>
            <person name="Saranga D.J."/>
            <person name="Sato H."/>
            <person name="Schaeffer S.W."/>
            <person name="Schatz M.C."/>
            <person name="Schlenke T."/>
            <person name="Schwartz R."/>
            <person name="Segarra C."/>
            <person name="Singh R.S."/>
            <person name="Sirot L."/>
            <person name="Sirota M."/>
            <person name="Sisneros N.B."/>
            <person name="Smith C.D."/>
            <person name="Smith T.F."/>
            <person name="Spieth J."/>
            <person name="Stage D.E."/>
            <person name="Stark A."/>
            <person name="Stephan W."/>
            <person name="Strausberg R.L."/>
            <person name="Strempel S."/>
            <person name="Sturgill D."/>
            <person name="Sutton G."/>
            <person name="Sutton G.G."/>
            <person name="Tao W."/>
            <person name="Teichmann S."/>
            <person name="Tobari Y.N."/>
            <person name="Tomimura Y."/>
            <person name="Tsolas J.M."/>
            <person name="Valente V.L."/>
            <person name="Venter E."/>
            <person name="Venter J.C."/>
            <person name="Vicario S."/>
            <person name="Vieira F.G."/>
            <person name="Vilella A.J."/>
            <person name="Villasante A."/>
            <person name="Walenz B."/>
            <person name="Wang J."/>
            <person name="Wasserman M."/>
            <person name="Watts T."/>
            <person name="Wilson D."/>
            <person name="Wilson R.K."/>
            <person name="Wing R.A."/>
            <person name="Wolfner M.F."/>
            <person name="Wong A."/>
            <person name="Wong G.K."/>
            <person name="Wu C.I."/>
            <person name="Wu G."/>
            <person name="Yamamoto D."/>
            <person name="Yang H.P."/>
            <person name="Yang S.P."/>
            <person name="Yorke J.A."/>
            <person name="Yoshida K."/>
            <person name="Zdobnov E."/>
            <person name="Zhang P."/>
            <person name="Zhang Y."/>
            <person name="Zimin A.V."/>
            <person name="Baldwin J."/>
            <person name="Abdouelleil A."/>
            <person name="Abdulkadir J."/>
            <person name="Abebe A."/>
            <person name="Abera B."/>
            <person name="Abreu J."/>
            <person name="Acer S.C."/>
            <person name="Aftuck L."/>
            <person name="Alexander A."/>
            <person name="An P."/>
            <person name="Anderson E."/>
            <person name="Anderson S."/>
            <person name="Arachi H."/>
            <person name="Azer M."/>
            <person name="Bachantsang P."/>
            <person name="Barry A."/>
            <person name="Bayul T."/>
            <person name="Berlin A."/>
            <person name="Bessette D."/>
            <person name="Bloom T."/>
            <person name="Blye J."/>
            <person name="Boguslavskiy L."/>
            <person name="Bonnet C."/>
            <person name="Boukhgalter B."/>
            <person name="Bourzgui I."/>
            <person name="Brown A."/>
            <person name="Cahill P."/>
            <person name="Channer S."/>
            <person name="Cheshatsang Y."/>
            <person name="Chuda L."/>
            <person name="Citroen M."/>
            <person name="Collymore A."/>
            <person name="Cooke P."/>
            <person name="Costello M."/>
            <person name="D'Aco K."/>
            <person name="Daza R."/>
            <person name="De Haan G."/>
            <person name="DeGray S."/>
            <person name="DeMaso C."/>
            <person name="Dhargay N."/>
            <person name="Dooley K."/>
            <person name="Dooley E."/>
            <person name="Doricent M."/>
            <person name="Dorje P."/>
            <person name="Dorjee K."/>
            <person name="Dupes A."/>
            <person name="Elong R."/>
            <person name="Falk J."/>
            <person name="Farina A."/>
            <person name="Faro S."/>
            <person name="Ferguson D."/>
            <person name="Fisher S."/>
            <person name="Foley C.D."/>
            <person name="Franke A."/>
            <person name="Friedrich D."/>
            <person name="Gadbois L."/>
            <person name="Gearin G."/>
            <person name="Gearin C.R."/>
            <person name="Giannoukos G."/>
            <person name="Goode T."/>
            <person name="Graham J."/>
            <person name="Grandbois E."/>
            <person name="Grewal S."/>
            <person name="Gyaltsen K."/>
            <person name="Hafez N."/>
            <person name="Hagos B."/>
            <person name="Hall J."/>
            <person name="Henson C."/>
            <person name="Hollinger A."/>
            <person name="Honan T."/>
            <person name="Huard M.D."/>
            <person name="Hughes L."/>
            <person name="Hurhula B."/>
            <person name="Husby M.E."/>
            <person name="Kamat A."/>
            <person name="Kanga B."/>
            <person name="Kashin S."/>
            <person name="Khazanovich D."/>
            <person name="Kisner P."/>
            <person name="Lance K."/>
            <person name="Lara M."/>
            <person name="Lee W."/>
            <person name="Lennon N."/>
            <person name="Letendre F."/>
            <person name="LeVine R."/>
            <person name="Lipovsky A."/>
            <person name="Liu X."/>
            <person name="Liu J."/>
            <person name="Liu S."/>
            <person name="Lokyitsang T."/>
            <person name="Lokyitsang Y."/>
            <person name="Lubonja R."/>
            <person name="Lui A."/>
            <person name="MacDonald P."/>
            <person name="Magnisalis V."/>
            <person name="Maru K."/>
            <person name="Matthews C."/>
            <person name="McCusker W."/>
            <person name="McDonough S."/>
            <person name="Mehta T."/>
            <person name="Meldrim J."/>
            <person name="Meneus L."/>
            <person name="Mihai O."/>
            <person name="Mihalev A."/>
            <person name="Mihova T."/>
            <person name="Mittelman R."/>
            <person name="Mlenga V."/>
            <person name="Montmayeur A."/>
            <person name="Mulrain L."/>
            <person name="Navidi A."/>
            <person name="Naylor J."/>
            <person name="Negash T."/>
            <person name="Nguyen T."/>
            <person name="Nguyen N."/>
            <person name="Nicol R."/>
            <person name="Norbu C."/>
            <person name="Norbu N."/>
            <person name="Novod N."/>
            <person name="O'Neill B."/>
            <person name="Osman S."/>
            <person name="Markiewicz E."/>
            <person name="Oyono O.L."/>
            <person name="Patti C."/>
            <person name="Phunkhang P."/>
            <person name="Pierre F."/>
            <person name="Priest M."/>
            <person name="Raghuraman S."/>
            <person name="Rege F."/>
            <person name="Reyes R."/>
            <person name="Rise C."/>
            <person name="Rogov P."/>
            <person name="Ross K."/>
            <person name="Ryan E."/>
            <person name="Settipalli S."/>
            <person name="Shea T."/>
            <person name="Sherpa N."/>
            <person name="Shi L."/>
            <person name="Shih D."/>
            <person name="Sparrow T."/>
            <person name="Spaulding J."/>
            <person name="Stalker J."/>
            <person name="Stange-Thomann N."/>
            <person name="Stavropoulos S."/>
            <person name="Stone C."/>
            <person name="Strader C."/>
            <person name="Tesfaye S."/>
            <person name="Thomson T."/>
            <person name="Thoulutsang Y."/>
            <person name="Thoulutsang D."/>
            <person name="Topham K."/>
            <person name="Topping I."/>
            <person name="Tsamla T."/>
            <person name="Vassiliev H."/>
            <person name="Vo A."/>
            <person name="Wangchuk T."/>
            <person name="Wangdi T."/>
            <person name="Weiand M."/>
            <person name="Wilkinson J."/>
            <person name="Wilson A."/>
            <person name="Yadav S."/>
            <person name="Young G."/>
            <person name="Yu Q."/>
            <person name="Zembek L."/>
            <person name="Zhong D."/>
            <person name="Zimmer A."/>
            <person name="Zwirko Z."/>
            <person name="Jaffe D.B."/>
            <person name="Alvarez P."/>
            <person name="Brockman W."/>
            <person name="Butler J."/>
            <person name="Chin C."/>
            <person name="Gnerre S."/>
            <person name="Grabherr M."/>
            <person name="Kleber M."/>
            <person name="Mauceli E."/>
            <person name="MacCallum I."/>
        </authorList>
    </citation>
    <scope>NUCLEOTIDE SEQUENCE [LARGE SCALE GENOMIC DNA]</scope>
    <source>
        <strain evidence="2">Tucson 14024-0371.13</strain>
    </source>
</reference>
<sequence length="134" mass="15189">MGSRPSLQRRPIVLREGEIWERDINNNLTGRKVPRPQEPRRLATVVKKPSDLPDEIPGGFKRAKLCKCENIWTDFKCGMCQMSFHESSIKNGEKKRLPSKGKKEHPSPCVTVVYPSCPFCKAPSTKIEAVREGI</sequence>
<evidence type="ECO:0000313" key="2">
    <source>
        <dbReference type="Proteomes" id="UP000007801"/>
    </source>
</evidence>
<dbReference type="EMBL" id="CH902617">
    <property type="protein sequence ID" value="KPU80412.1"/>
    <property type="molecule type" value="Genomic_DNA"/>
</dbReference>
<dbReference type="KEGG" id="dan:26514624"/>
<organism evidence="1 2">
    <name type="scientific">Drosophila ananassae</name>
    <name type="common">Fruit fly</name>
    <dbReference type="NCBI Taxonomy" id="7217"/>
    <lineage>
        <taxon>Eukaryota</taxon>
        <taxon>Metazoa</taxon>
        <taxon>Ecdysozoa</taxon>
        <taxon>Arthropoda</taxon>
        <taxon>Hexapoda</taxon>
        <taxon>Insecta</taxon>
        <taxon>Pterygota</taxon>
        <taxon>Neoptera</taxon>
        <taxon>Endopterygota</taxon>
        <taxon>Diptera</taxon>
        <taxon>Brachycera</taxon>
        <taxon>Muscomorpha</taxon>
        <taxon>Ephydroidea</taxon>
        <taxon>Drosophilidae</taxon>
        <taxon>Drosophila</taxon>
        <taxon>Sophophora</taxon>
    </lineage>
</organism>
<accession>A0A0N8P1N4</accession>
<dbReference type="InParanoid" id="A0A0N8P1N4"/>
<dbReference type="GeneID" id="26514624"/>
<gene>
    <name evidence="1" type="primary">Dana\GF27215</name>
    <name evidence="1" type="ORF">GF27215</name>
</gene>
<dbReference type="AlphaFoldDB" id="A0A0N8P1N4"/>
<proteinExistence type="predicted"/>
<dbReference type="Proteomes" id="UP000007801">
    <property type="component" value="Unassembled WGS sequence"/>
</dbReference>
<keyword evidence="2" id="KW-1185">Reference proteome</keyword>
<protein>
    <submittedName>
        <fullName evidence="1">Uncharacterized protein</fullName>
    </submittedName>
</protein>